<dbReference type="STRING" id="569882.SAMN04490248_13136"/>
<evidence type="ECO:0000256" key="1">
    <source>
        <dbReference type="ARBA" id="ARBA00023125"/>
    </source>
</evidence>
<dbReference type="SMART" id="SM00530">
    <property type="entry name" value="HTH_XRE"/>
    <property type="match status" value="1"/>
</dbReference>
<dbReference type="InterPro" id="IPR013096">
    <property type="entry name" value="Cupin_2"/>
</dbReference>
<keyword evidence="1" id="KW-0238">DNA-binding</keyword>
<dbReference type="OrthoDB" id="407979at2"/>
<evidence type="ECO:0000313" key="4">
    <source>
        <dbReference type="Proteomes" id="UP000198893"/>
    </source>
</evidence>
<dbReference type="InterPro" id="IPR050807">
    <property type="entry name" value="TransReg_Diox_bact_type"/>
</dbReference>
<dbReference type="Pfam" id="PF07883">
    <property type="entry name" value="Cupin_2"/>
    <property type="match status" value="1"/>
</dbReference>
<name>A0A1H8VNF5_9RHOB</name>
<proteinExistence type="predicted"/>
<dbReference type="PROSITE" id="PS50943">
    <property type="entry name" value="HTH_CROC1"/>
    <property type="match status" value="1"/>
</dbReference>
<dbReference type="InterPro" id="IPR011051">
    <property type="entry name" value="RmlC_Cupin_sf"/>
</dbReference>
<dbReference type="GO" id="GO:0003677">
    <property type="term" value="F:DNA binding"/>
    <property type="evidence" value="ECO:0007669"/>
    <property type="project" value="UniProtKB-KW"/>
</dbReference>
<dbReference type="Gene3D" id="2.60.120.10">
    <property type="entry name" value="Jelly Rolls"/>
    <property type="match status" value="1"/>
</dbReference>
<dbReference type="Gene3D" id="1.10.260.40">
    <property type="entry name" value="lambda repressor-like DNA-binding domains"/>
    <property type="match status" value="1"/>
</dbReference>
<feature type="domain" description="HTH cro/C1-type" evidence="2">
    <location>
        <begin position="27"/>
        <end position="81"/>
    </location>
</feature>
<dbReference type="Pfam" id="PF01381">
    <property type="entry name" value="HTH_3"/>
    <property type="match status" value="1"/>
</dbReference>
<dbReference type="SUPFAM" id="SSF51182">
    <property type="entry name" value="RmlC-like cupins"/>
    <property type="match status" value="1"/>
</dbReference>
<dbReference type="GO" id="GO:0003700">
    <property type="term" value="F:DNA-binding transcription factor activity"/>
    <property type="evidence" value="ECO:0007669"/>
    <property type="project" value="TreeGrafter"/>
</dbReference>
<dbReference type="PANTHER" id="PTHR46797">
    <property type="entry name" value="HTH-TYPE TRANSCRIPTIONAL REGULATOR"/>
    <property type="match status" value="1"/>
</dbReference>
<dbReference type="CDD" id="cd00093">
    <property type="entry name" value="HTH_XRE"/>
    <property type="match status" value="1"/>
</dbReference>
<dbReference type="InterPro" id="IPR010982">
    <property type="entry name" value="Lambda_DNA-bd_dom_sf"/>
</dbReference>
<dbReference type="RefSeq" id="WP_093120357.1">
    <property type="nucleotide sequence ID" value="NZ_FODS01000031.1"/>
</dbReference>
<dbReference type="GO" id="GO:0005829">
    <property type="term" value="C:cytosol"/>
    <property type="evidence" value="ECO:0007669"/>
    <property type="project" value="TreeGrafter"/>
</dbReference>
<dbReference type="SUPFAM" id="SSF47413">
    <property type="entry name" value="lambda repressor-like DNA-binding domains"/>
    <property type="match status" value="1"/>
</dbReference>
<reference evidence="3 4" key="1">
    <citation type="submission" date="2016-10" db="EMBL/GenBank/DDBJ databases">
        <authorList>
            <person name="de Groot N.N."/>
        </authorList>
    </citation>
    <scope>NUCLEOTIDE SEQUENCE [LARGE SCALE GENOMIC DNA]</scope>
    <source>
        <strain evidence="3 4">DSM 27842</strain>
    </source>
</reference>
<dbReference type="EMBL" id="FODS01000031">
    <property type="protein sequence ID" value="SEP16929.1"/>
    <property type="molecule type" value="Genomic_DNA"/>
</dbReference>
<gene>
    <name evidence="3" type="ORF">SAMN04490248_13136</name>
</gene>
<sequence length="205" mass="21789">MRESKSDQPENPDRFGPAELRRLGQYLQKQRTGSGLTLRGLSERAEVGVASIRALEAGRSSPSLTTVLRVVGALGVTIDRAVAEATTAGAQVTVTRRSEGPYSPDGQRLSDGLEDAKLDARRVEVAPGALYKLPDALSNVPSFCMVIDGTLAVARASADRVPLDAGDSYLAQPGEVQAWANTGTASAHLIYVADRTPRDDETRQS</sequence>
<dbReference type="InterPro" id="IPR014710">
    <property type="entry name" value="RmlC-like_jellyroll"/>
</dbReference>
<dbReference type="PANTHER" id="PTHR46797:SF1">
    <property type="entry name" value="METHYLPHOSPHONATE SYNTHASE"/>
    <property type="match status" value="1"/>
</dbReference>
<accession>A0A1H8VNF5</accession>
<evidence type="ECO:0000313" key="3">
    <source>
        <dbReference type="EMBL" id="SEP16929.1"/>
    </source>
</evidence>
<dbReference type="InterPro" id="IPR001387">
    <property type="entry name" value="Cro/C1-type_HTH"/>
</dbReference>
<protein>
    <submittedName>
        <fullName evidence="3">Helix-turn-helix domain-containing protein</fullName>
    </submittedName>
</protein>
<organism evidence="3 4">
    <name type="scientific">Salinihabitans flavidus</name>
    <dbReference type="NCBI Taxonomy" id="569882"/>
    <lineage>
        <taxon>Bacteria</taxon>
        <taxon>Pseudomonadati</taxon>
        <taxon>Pseudomonadota</taxon>
        <taxon>Alphaproteobacteria</taxon>
        <taxon>Rhodobacterales</taxon>
        <taxon>Roseobacteraceae</taxon>
        <taxon>Salinihabitans</taxon>
    </lineage>
</organism>
<evidence type="ECO:0000259" key="2">
    <source>
        <dbReference type="PROSITE" id="PS50943"/>
    </source>
</evidence>
<dbReference type="AlphaFoldDB" id="A0A1H8VNF5"/>
<dbReference type="Proteomes" id="UP000198893">
    <property type="component" value="Unassembled WGS sequence"/>
</dbReference>
<keyword evidence="4" id="KW-1185">Reference proteome</keyword>